<dbReference type="EMBL" id="QHCT01000002">
    <property type="protein sequence ID" value="RHX90734.1"/>
    <property type="molecule type" value="Genomic_DNA"/>
</dbReference>
<sequence>MRNDETCVFDLHSPEDSKAFFFVQKESEKNFLLETQNELFSMFKRISLRRTCFHCMENGIRFYTIWKREEDSILVLVSWISNALHEHSSQKRTIKERKILFGKGGGPSASILIKLRKVQMDRPSPHENRKKDPESFDTLQLRVEFCFL</sequence>
<accession>A0A396ZA95</accession>
<comment type="caution">
    <text evidence="1">The sequence shown here is derived from an EMBL/GenBank/DDBJ whole genome shotgun (WGS) entry which is preliminary data.</text>
</comment>
<evidence type="ECO:0000313" key="1">
    <source>
        <dbReference type="EMBL" id="RHX90734.1"/>
    </source>
</evidence>
<reference evidence="2" key="1">
    <citation type="submission" date="2018-05" db="EMBL/GenBank/DDBJ databases">
        <title>Leptospira yasudae sp. nov. and Leptospira stimsonii sp. nov., two pathogenic species of the genus Leptospira isolated from environmental sources.</title>
        <authorList>
            <person name="Casanovas-Massana A."/>
            <person name="Hamond C."/>
            <person name="Santos L.A."/>
            <person name="Hacker K.P."/>
            <person name="Balassiano I."/>
            <person name="Medeiros M.A."/>
            <person name="Reis M.G."/>
            <person name="Ko A.I."/>
            <person name="Wunder E.A."/>
        </authorList>
    </citation>
    <scope>NUCLEOTIDE SEQUENCE [LARGE SCALE GENOMIC DNA]</scope>
    <source>
        <strain evidence="2">Yale</strain>
    </source>
</reference>
<gene>
    <name evidence="1" type="ORF">DLM75_10115</name>
</gene>
<evidence type="ECO:0000313" key="2">
    <source>
        <dbReference type="Proteomes" id="UP000265798"/>
    </source>
</evidence>
<dbReference type="AlphaFoldDB" id="A0A396ZA95"/>
<name>A0A396ZA95_9LEPT</name>
<protein>
    <submittedName>
        <fullName evidence="1">Uncharacterized protein</fullName>
    </submittedName>
</protein>
<organism evidence="1 2">
    <name type="scientific">Leptospira stimsonii</name>
    <dbReference type="NCBI Taxonomy" id="2202203"/>
    <lineage>
        <taxon>Bacteria</taxon>
        <taxon>Pseudomonadati</taxon>
        <taxon>Spirochaetota</taxon>
        <taxon>Spirochaetia</taxon>
        <taxon>Leptospirales</taxon>
        <taxon>Leptospiraceae</taxon>
        <taxon>Leptospira</taxon>
    </lineage>
</organism>
<proteinExistence type="predicted"/>
<dbReference type="Proteomes" id="UP000265798">
    <property type="component" value="Unassembled WGS sequence"/>
</dbReference>